<evidence type="ECO:0000256" key="15">
    <source>
        <dbReference type="SAM" id="MobiDB-lite"/>
    </source>
</evidence>
<evidence type="ECO:0000256" key="2">
    <source>
        <dbReference type="ARBA" id="ARBA00008226"/>
    </source>
</evidence>
<evidence type="ECO:0000256" key="11">
    <source>
        <dbReference type="ARBA" id="ARBA00047639"/>
    </source>
</evidence>
<dbReference type="FunFam" id="3.40.50.800:FF:000015">
    <property type="entry name" value="Histidyl-tRNA synthetase, mitochondrial"/>
    <property type="match status" value="1"/>
</dbReference>
<protein>
    <recommendedName>
        <fullName evidence="13">Histidine--tRNA ligase, mitochondrial</fullName>
        <ecNumber evidence="3">6.1.1.21</ecNumber>
    </recommendedName>
    <alternativeName>
        <fullName evidence="10">Histidyl-tRNA synthetase</fullName>
    </alternativeName>
</protein>
<evidence type="ECO:0000313" key="18">
    <source>
        <dbReference type="Proteomes" id="UP000799444"/>
    </source>
</evidence>
<dbReference type="SUPFAM" id="SSF52954">
    <property type="entry name" value="Class II aaRS ABD-related"/>
    <property type="match status" value="1"/>
</dbReference>
<evidence type="ECO:0000256" key="3">
    <source>
        <dbReference type="ARBA" id="ARBA00012815"/>
    </source>
</evidence>
<evidence type="ECO:0000256" key="7">
    <source>
        <dbReference type="ARBA" id="ARBA00022840"/>
    </source>
</evidence>
<reference evidence="17" key="1">
    <citation type="journal article" date="2020" name="Stud. Mycol.">
        <title>101 Dothideomycetes genomes: a test case for predicting lifestyles and emergence of pathogens.</title>
        <authorList>
            <person name="Haridas S."/>
            <person name="Albert R."/>
            <person name="Binder M."/>
            <person name="Bloem J."/>
            <person name="Labutti K."/>
            <person name="Salamov A."/>
            <person name="Andreopoulos B."/>
            <person name="Baker S."/>
            <person name="Barry K."/>
            <person name="Bills G."/>
            <person name="Bluhm B."/>
            <person name="Cannon C."/>
            <person name="Castanera R."/>
            <person name="Culley D."/>
            <person name="Daum C."/>
            <person name="Ezra D."/>
            <person name="Gonzalez J."/>
            <person name="Henrissat B."/>
            <person name="Kuo A."/>
            <person name="Liang C."/>
            <person name="Lipzen A."/>
            <person name="Lutzoni F."/>
            <person name="Magnuson J."/>
            <person name="Mondo S."/>
            <person name="Nolan M."/>
            <person name="Ohm R."/>
            <person name="Pangilinan J."/>
            <person name="Park H.-J."/>
            <person name="Ramirez L."/>
            <person name="Alfaro M."/>
            <person name="Sun H."/>
            <person name="Tritt A."/>
            <person name="Yoshinaga Y."/>
            <person name="Zwiers L.-H."/>
            <person name="Turgeon B."/>
            <person name="Goodwin S."/>
            <person name="Spatafora J."/>
            <person name="Crous P."/>
            <person name="Grigoriev I."/>
        </authorList>
    </citation>
    <scope>NUCLEOTIDE SEQUENCE</scope>
    <source>
        <strain evidence="17">CBS 125425</strain>
    </source>
</reference>
<dbReference type="FunFam" id="3.30.930.10:FF:000021">
    <property type="entry name" value="Probable histidine--tRNA ligase, mitochondrial"/>
    <property type="match status" value="1"/>
</dbReference>
<dbReference type="InterPro" id="IPR041715">
    <property type="entry name" value="HisRS-like_core"/>
</dbReference>
<dbReference type="InterPro" id="IPR036621">
    <property type="entry name" value="Anticodon-bd_dom_sf"/>
</dbReference>
<evidence type="ECO:0000256" key="4">
    <source>
        <dbReference type="ARBA" id="ARBA00022490"/>
    </source>
</evidence>
<dbReference type="GO" id="GO:0003723">
    <property type="term" value="F:RNA binding"/>
    <property type="evidence" value="ECO:0007669"/>
    <property type="project" value="TreeGrafter"/>
</dbReference>
<dbReference type="InterPro" id="IPR004516">
    <property type="entry name" value="HisRS/HisZ"/>
</dbReference>
<comment type="catalytic activity">
    <reaction evidence="11">
        <text>tRNA(His) + L-histidine + ATP = L-histidyl-tRNA(His) + AMP + diphosphate + H(+)</text>
        <dbReference type="Rhea" id="RHEA:17313"/>
        <dbReference type="Rhea" id="RHEA-COMP:9665"/>
        <dbReference type="Rhea" id="RHEA-COMP:9689"/>
        <dbReference type="ChEBI" id="CHEBI:15378"/>
        <dbReference type="ChEBI" id="CHEBI:30616"/>
        <dbReference type="ChEBI" id="CHEBI:33019"/>
        <dbReference type="ChEBI" id="CHEBI:57595"/>
        <dbReference type="ChEBI" id="CHEBI:78442"/>
        <dbReference type="ChEBI" id="CHEBI:78527"/>
        <dbReference type="ChEBI" id="CHEBI:456215"/>
        <dbReference type="EC" id="6.1.1.21"/>
    </reaction>
</comment>
<dbReference type="GO" id="GO:0006427">
    <property type="term" value="P:histidyl-tRNA aminoacylation"/>
    <property type="evidence" value="ECO:0007669"/>
    <property type="project" value="InterPro"/>
</dbReference>
<gene>
    <name evidence="17" type="ORF">EJ04DRAFT_501718</name>
</gene>
<evidence type="ECO:0000256" key="6">
    <source>
        <dbReference type="ARBA" id="ARBA00022741"/>
    </source>
</evidence>
<dbReference type="Gene3D" id="3.30.930.10">
    <property type="entry name" value="Bira Bifunctional Protein, Domain 2"/>
    <property type="match status" value="1"/>
</dbReference>
<keyword evidence="5" id="KW-0436">Ligase</keyword>
<dbReference type="EMBL" id="ML996235">
    <property type="protein sequence ID" value="KAF2729778.1"/>
    <property type="molecule type" value="Genomic_DNA"/>
</dbReference>
<dbReference type="GO" id="GO:0032543">
    <property type="term" value="P:mitochondrial translation"/>
    <property type="evidence" value="ECO:0007669"/>
    <property type="project" value="TreeGrafter"/>
</dbReference>
<evidence type="ECO:0000256" key="5">
    <source>
        <dbReference type="ARBA" id="ARBA00022598"/>
    </source>
</evidence>
<keyword evidence="8" id="KW-0648">Protein biosynthesis</keyword>
<evidence type="ECO:0000256" key="10">
    <source>
        <dbReference type="ARBA" id="ARBA00030619"/>
    </source>
</evidence>
<evidence type="ECO:0000256" key="14">
    <source>
        <dbReference type="PIRSR" id="PIRSR001549-1"/>
    </source>
</evidence>
<dbReference type="NCBIfam" id="TIGR00442">
    <property type="entry name" value="hisS"/>
    <property type="match status" value="1"/>
</dbReference>
<comment type="similarity">
    <text evidence="2">Belongs to the class-II aminoacyl-tRNA synthetase family.</text>
</comment>
<dbReference type="PIRSF" id="PIRSF001549">
    <property type="entry name" value="His-tRNA_synth"/>
    <property type="match status" value="1"/>
</dbReference>
<evidence type="ECO:0000256" key="8">
    <source>
        <dbReference type="ARBA" id="ARBA00022917"/>
    </source>
</evidence>
<dbReference type="HAMAP" id="MF_00127">
    <property type="entry name" value="His_tRNA_synth"/>
    <property type="match status" value="1"/>
</dbReference>
<dbReference type="PANTHER" id="PTHR11476">
    <property type="entry name" value="HISTIDYL-TRNA SYNTHETASE"/>
    <property type="match status" value="1"/>
</dbReference>
<feature type="binding site" evidence="14">
    <location>
        <begin position="288"/>
        <end position="289"/>
    </location>
    <ligand>
        <name>L-histidine</name>
        <dbReference type="ChEBI" id="CHEBI:57595"/>
    </ligand>
</feature>
<dbReference type="PANTHER" id="PTHR11476:SF7">
    <property type="entry name" value="HISTIDINE--TRNA LIGASE"/>
    <property type="match status" value="1"/>
</dbReference>
<accession>A0A9P4UYC7</accession>
<dbReference type="EC" id="6.1.1.21" evidence="3"/>
<feature type="binding site" evidence="14">
    <location>
        <begin position="85"/>
        <end position="87"/>
    </location>
    <ligand>
        <name>L-histidine</name>
        <dbReference type="ChEBI" id="CHEBI:57595"/>
    </ligand>
</feature>
<feature type="binding site" evidence="14">
    <location>
        <position position="112"/>
    </location>
    <ligand>
        <name>L-histidine</name>
        <dbReference type="ChEBI" id="CHEBI:57595"/>
    </ligand>
</feature>
<dbReference type="OrthoDB" id="1906957at2759"/>
<keyword evidence="18" id="KW-1185">Reference proteome</keyword>
<organism evidence="17 18">
    <name type="scientific">Polyplosphaeria fusca</name>
    <dbReference type="NCBI Taxonomy" id="682080"/>
    <lineage>
        <taxon>Eukaryota</taxon>
        <taxon>Fungi</taxon>
        <taxon>Dikarya</taxon>
        <taxon>Ascomycota</taxon>
        <taxon>Pezizomycotina</taxon>
        <taxon>Dothideomycetes</taxon>
        <taxon>Pleosporomycetidae</taxon>
        <taxon>Pleosporales</taxon>
        <taxon>Tetraplosphaeriaceae</taxon>
        <taxon>Polyplosphaeria</taxon>
    </lineage>
</organism>
<feature type="domain" description="Aminoacyl-transfer RNA synthetases class-II family profile" evidence="16">
    <location>
        <begin position="16"/>
        <end position="384"/>
    </location>
</feature>
<dbReference type="InterPro" id="IPR033656">
    <property type="entry name" value="HisRS_anticodon"/>
</dbReference>
<dbReference type="SUPFAM" id="SSF55681">
    <property type="entry name" value="Class II aaRS and biotin synthetases"/>
    <property type="match status" value="1"/>
</dbReference>
<evidence type="ECO:0000313" key="17">
    <source>
        <dbReference type="EMBL" id="KAF2729778.1"/>
    </source>
</evidence>
<keyword evidence="7" id="KW-0067">ATP-binding</keyword>
<dbReference type="Proteomes" id="UP000799444">
    <property type="component" value="Unassembled WGS sequence"/>
</dbReference>
<dbReference type="AlphaFoldDB" id="A0A9P4UYC7"/>
<dbReference type="GO" id="GO:0005739">
    <property type="term" value="C:mitochondrion"/>
    <property type="evidence" value="ECO:0007669"/>
    <property type="project" value="TreeGrafter"/>
</dbReference>
<feature type="binding site" evidence="14">
    <location>
        <position position="284"/>
    </location>
    <ligand>
        <name>L-histidine</name>
        <dbReference type="ChEBI" id="CHEBI:57595"/>
    </ligand>
</feature>
<keyword evidence="9" id="KW-0030">Aminoacyl-tRNA synthetase</keyword>
<comment type="subcellular location">
    <subcellularLocation>
        <location evidence="1">Cytoplasm</location>
    </subcellularLocation>
</comment>
<dbReference type="InterPro" id="IPR006195">
    <property type="entry name" value="aa-tRNA-synth_II"/>
</dbReference>
<feature type="region of interest" description="Disordered" evidence="15">
    <location>
        <begin position="305"/>
        <end position="335"/>
    </location>
</feature>
<evidence type="ECO:0000256" key="13">
    <source>
        <dbReference type="ARBA" id="ARBA00067413"/>
    </source>
</evidence>
<dbReference type="InterPro" id="IPR045864">
    <property type="entry name" value="aa-tRNA-synth_II/BPL/LPL"/>
</dbReference>
<dbReference type="PROSITE" id="PS50862">
    <property type="entry name" value="AA_TRNA_LIGASE_II"/>
    <property type="match status" value="1"/>
</dbReference>
<dbReference type="Gene3D" id="3.40.50.800">
    <property type="entry name" value="Anticodon-binding domain"/>
    <property type="match status" value="1"/>
</dbReference>
<dbReference type="InterPro" id="IPR004154">
    <property type="entry name" value="Anticodon-bd"/>
</dbReference>
<feature type="compositionally biased region" description="Basic and acidic residues" evidence="15">
    <location>
        <begin position="319"/>
        <end position="329"/>
    </location>
</feature>
<evidence type="ECO:0000256" key="1">
    <source>
        <dbReference type="ARBA" id="ARBA00004496"/>
    </source>
</evidence>
<dbReference type="GO" id="GO:0005829">
    <property type="term" value="C:cytosol"/>
    <property type="evidence" value="ECO:0007669"/>
    <property type="project" value="TreeGrafter"/>
</dbReference>
<dbReference type="GO" id="GO:0005524">
    <property type="term" value="F:ATP binding"/>
    <property type="evidence" value="ECO:0007669"/>
    <property type="project" value="UniProtKB-KW"/>
</dbReference>
<evidence type="ECO:0000256" key="9">
    <source>
        <dbReference type="ARBA" id="ARBA00023146"/>
    </source>
</evidence>
<dbReference type="GO" id="GO:0004821">
    <property type="term" value="F:histidine-tRNA ligase activity"/>
    <property type="evidence" value="ECO:0007669"/>
    <property type="project" value="UniProtKB-EC"/>
</dbReference>
<feature type="binding site" evidence="14">
    <location>
        <position position="128"/>
    </location>
    <ligand>
        <name>L-histidine</name>
        <dbReference type="ChEBI" id="CHEBI:57595"/>
    </ligand>
</feature>
<keyword evidence="4" id="KW-0963">Cytoplasm</keyword>
<dbReference type="Pfam" id="PF13393">
    <property type="entry name" value="tRNA-synt_His"/>
    <property type="match status" value="1"/>
</dbReference>
<comment type="caution">
    <text evidence="17">The sequence shown here is derived from an EMBL/GenBank/DDBJ whole genome shotgun (WGS) entry which is preliminary data.</text>
</comment>
<feature type="binding site" evidence="14">
    <location>
        <position position="132"/>
    </location>
    <ligand>
        <name>L-histidine</name>
        <dbReference type="ChEBI" id="CHEBI:57595"/>
    </ligand>
</feature>
<dbReference type="CDD" id="cd00773">
    <property type="entry name" value="HisRS-like_core"/>
    <property type="match status" value="1"/>
</dbReference>
<sequence length="505" mass="56367">MGKEGKGNFQLKTPKGTRDWQGTDVVLREQIFSKITEVFKRHGGVTIDTPVFELKEVLAGKYGEDSKLIYDLADQGGEICSLRYDLTVPFARFLAQNAIQQIKRYAFAKVYRRDQPAMTKGRMREFYQCDFDIAGTYDTMLPDAEILRVIKEVFEDLPGDWKGKYTIKINHRKILDGIFQICGVPEDKIRTISSAVDKLDKSPWEEVRREMTEDKGLDPAVADKIGEYVKYKGGREVVEQLQAIPEVQANASATKGLEEMATLCDYLDIYDVLPALSIDMSLARGLDYYTGVIYEVVTEGSAPSASAKDVAKKEKKQKKNADPDEDRSNDPTIGVGSVAAGGRYDGLVGMFSGKPIPCVGISFGVDRIFSITKNRLGTESAIRPNEVDAFVMAFGGGKDFTGMLRERMQVAKELWDAGIKAEYLWKQKPKLQNQFKAAENGKVPWAVILGEDELKAGKVKIKEMGLLEDHPDKNGVEVEKVNLVQELKSRLEGKKTELVDRSVDA</sequence>
<keyword evidence="6" id="KW-0547">Nucleotide-binding</keyword>
<dbReference type="CDD" id="cd00859">
    <property type="entry name" value="HisRS_anticodon"/>
    <property type="match status" value="1"/>
</dbReference>
<name>A0A9P4UYC7_9PLEO</name>
<evidence type="ECO:0000259" key="16">
    <source>
        <dbReference type="PROSITE" id="PS50862"/>
    </source>
</evidence>
<dbReference type="InterPro" id="IPR015807">
    <property type="entry name" value="His-tRNA-ligase"/>
</dbReference>
<proteinExistence type="inferred from homology"/>
<comment type="function">
    <text evidence="12">Catalyzes the aminoacylation of histidyl-tRNA in both the cytoplasm and the mitochondrion.</text>
</comment>
<dbReference type="Pfam" id="PF03129">
    <property type="entry name" value="HGTP_anticodon"/>
    <property type="match status" value="1"/>
</dbReference>
<evidence type="ECO:0000256" key="12">
    <source>
        <dbReference type="ARBA" id="ARBA00058343"/>
    </source>
</evidence>